<dbReference type="Proteomes" id="UP001604336">
    <property type="component" value="Unassembled WGS sequence"/>
</dbReference>
<evidence type="ECO:0000313" key="2">
    <source>
        <dbReference type="EMBL" id="KAL2465860.1"/>
    </source>
</evidence>
<dbReference type="EMBL" id="JBFOLK010000013">
    <property type="protein sequence ID" value="KAL2465860.1"/>
    <property type="molecule type" value="Genomic_DNA"/>
</dbReference>
<name>A0ABD1PPM0_9LAMI</name>
<organism evidence="2 3">
    <name type="scientific">Abeliophyllum distichum</name>
    <dbReference type="NCBI Taxonomy" id="126358"/>
    <lineage>
        <taxon>Eukaryota</taxon>
        <taxon>Viridiplantae</taxon>
        <taxon>Streptophyta</taxon>
        <taxon>Embryophyta</taxon>
        <taxon>Tracheophyta</taxon>
        <taxon>Spermatophyta</taxon>
        <taxon>Magnoliopsida</taxon>
        <taxon>eudicotyledons</taxon>
        <taxon>Gunneridae</taxon>
        <taxon>Pentapetalae</taxon>
        <taxon>asterids</taxon>
        <taxon>lamiids</taxon>
        <taxon>Lamiales</taxon>
        <taxon>Oleaceae</taxon>
        <taxon>Forsythieae</taxon>
        <taxon>Abeliophyllum</taxon>
    </lineage>
</organism>
<evidence type="ECO:0000313" key="3">
    <source>
        <dbReference type="Proteomes" id="UP001604336"/>
    </source>
</evidence>
<keyword evidence="3" id="KW-1185">Reference proteome</keyword>
<feature type="region of interest" description="Disordered" evidence="1">
    <location>
        <begin position="1"/>
        <end position="20"/>
    </location>
</feature>
<dbReference type="AlphaFoldDB" id="A0ABD1PPM0"/>
<reference evidence="3" key="1">
    <citation type="submission" date="2024-07" db="EMBL/GenBank/DDBJ databases">
        <title>Two chromosome-level genome assemblies of Korean endemic species Abeliophyllum distichum and Forsythia ovata (Oleaceae).</title>
        <authorList>
            <person name="Jang H."/>
        </authorList>
    </citation>
    <scope>NUCLEOTIDE SEQUENCE [LARGE SCALE GENOMIC DNA]</scope>
</reference>
<accession>A0ABD1PPM0</accession>
<gene>
    <name evidence="2" type="ORF">Adt_41711</name>
</gene>
<protein>
    <submittedName>
        <fullName evidence="2">Uncharacterized protein</fullName>
    </submittedName>
</protein>
<proteinExistence type="predicted"/>
<evidence type="ECO:0000256" key="1">
    <source>
        <dbReference type="SAM" id="MobiDB-lite"/>
    </source>
</evidence>
<comment type="caution">
    <text evidence="2">The sequence shown here is derived from an EMBL/GenBank/DDBJ whole genome shotgun (WGS) entry which is preliminary data.</text>
</comment>
<sequence>MNRTHPNVIKPPSKPLDSDSNVVGLFPSTNPQLTTDLTLSKSAPTAQNSLQPDVTLGEALSATALASTCRTSVDDPLIGAPFLGDHFSGSISVQGMAASAVLPPVSTYGLIHGTLQATGLDLVILVDAPTSANSSGFQPEMAHPPLKPGMERTSIENPLVHLAASIIASLQLVPT</sequence>